<dbReference type="RefSeq" id="WP_248150470.1">
    <property type="nucleotide sequence ID" value="NZ_JALNMJ010000001.1"/>
</dbReference>
<evidence type="ECO:0000256" key="1">
    <source>
        <dbReference type="SAM" id="Phobius"/>
    </source>
</evidence>
<keyword evidence="1" id="KW-1133">Transmembrane helix</keyword>
<keyword evidence="3" id="KW-1185">Reference proteome</keyword>
<dbReference type="EMBL" id="JALNMJ010000001">
    <property type="protein sequence ID" value="MCK7611107.1"/>
    <property type="molecule type" value="Genomic_DNA"/>
</dbReference>
<reference evidence="2" key="1">
    <citation type="submission" date="2022-04" db="EMBL/GenBank/DDBJ databases">
        <title>Roseibium sp. CAU 1639 isolated from mud.</title>
        <authorList>
            <person name="Kim W."/>
        </authorList>
    </citation>
    <scope>NUCLEOTIDE SEQUENCE</scope>
    <source>
        <strain evidence="2">CAU 1639</strain>
    </source>
</reference>
<proteinExistence type="predicted"/>
<keyword evidence="1" id="KW-0812">Transmembrane</keyword>
<protein>
    <submittedName>
        <fullName evidence="2">Uncharacterized protein</fullName>
    </submittedName>
</protein>
<evidence type="ECO:0000313" key="2">
    <source>
        <dbReference type="EMBL" id="MCK7611107.1"/>
    </source>
</evidence>
<feature type="transmembrane region" description="Helical" evidence="1">
    <location>
        <begin position="12"/>
        <end position="34"/>
    </location>
</feature>
<sequence>MQDKSAKSKASLIAAVFAMLFGSATILSGGWVLFGGDGPRTAAGAVVDYVLWFNFLAGFGYVFAGIGILKRQRWTLWLALAVLTGTFIVFLVFLVHVLAGGAHEIRTFFALIFRLAFLGGMTMIARSVGGR</sequence>
<feature type="transmembrane region" description="Helical" evidence="1">
    <location>
        <begin position="49"/>
        <end position="69"/>
    </location>
</feature>
<keyword evidence="1" id="KW-0472">Membrane</keyword>
<organism evidence="2 3">
    <name type="scientific">Roseibium sediminicola</name>
    <dbReference type="NCBI Taxonomy" id="2933272"/>
    <lineage>
        <taxon>Bacteria</taxon>
        <taxon>Pseudomonadati</taxon>
        <taxon>Pseudomonadota</taxon>
        <taxon>Alphaproteobacteria</taxon>
        <taxon>Hyphomicrobiales</taxon>
        <taxon>Stappiaceae</taxon>
        <taxon>Roseibium</taxon>
    </lineage>
</organism>
<comment type="caution">
    <text evidence="2">The sequence shown here is derived from an EMBL/GenBank/DDBJ whole genome shotgun (WGS) entry which is preliminary data.</text>
</comment>
<gene>
    <name evidence="2" type="ORF">M0H32_02945</name>
</gene>
<dbReference type="Proteomes" id="UP001431221">
    <property type="component" value="Unassembled WGS sequence"/>
</dbReference>
<accession>A0ABT0GNV7</accession>
<feature type="transmembrane region" description="Helical" evidence="1">
    <location>
        <begin position="76"/>
        <end position="99"/>
    </location>
</feature>
<evidence type="ECO:0000313" key="3">
    <source>
        <dbReference type="Proteomes" id="UP001431221"/>
    </source>
</evidence>
<name>A0ABT0GNV7_9HYPH</name>
<feature type="transmembrane region" description="Helical" evidence="1">
    <location>
        <begin position="105"/>
        <end position="125"/>
    </location>
</feature>